<protein>
    <submittedName>
        <fullName evidence="1">Uncharacterized protein</fullName>
    </submittedName>
</protein>
<dbReference type="EMBL" id="FPHZ01000201">
    <property type="protein sequence ID" value="SFV89075.1"/>
    <property type="molecule type" value="Genomic_DNA"/>
</dbReference>
<evidence type="ECO:0000313" key="1">
    <source>
        <dbReference type="EMBL" id="SFV89075.1"/>
    </source>
</evidence>
<proteinExistence type="predicted"/>
<organism evidence="1">
    <name type="scientific">hydrothermal vent metagenome</name>
    <dbReference type="NCBI Taxonomy" id="652676"/>
    <lineage>
        <taxon>unclassified sequences</taxon>
        <taxon>metagenomes</taxon>
        <taxon>ecological metagenomes</taxon>
    </lineage>
</organism>
<sequence length="134" mass="14839">MNTNTVSTTHLASTNANLTRTTSNLIIQILSHLIRGFFTSKAKTATRFPKSATLFSKTATRFSKTATLLTKTATLLKNLETLPKIRETLPKKIANIKTPPPKHLFTHHTLTSKVTTLTSKRTTLTAKTHYNPPP</sequence>
<accession>A0A1W1E532</accession>
<dbReference type="AlphaFoldDB" id="A0A1W1E532"/>
<reference evidence="1" key="1">
    <citation type="submission" date="2016-10" db="EMBL/GenBank/DDBJ databases">
        <authorList>
            <person name="de Groot N.N."/>
        </authorList>
    </citation>
    <scope>NUCLEOTIDE SEQUENCE</scope>
</reference>
<gene>
    <name evidence="1" type="ORF">MNB_SUP05-SYMBIONT-5-1424</name>
</gene>
<name>A0A1W1E532_9ZZZZ</name>